<evidence type="ECO:0000313" key="1">
    <source>
        <dbReference type="EMBL" id="CAA9212685.1"/>
    </source>
</evidence>
<accession>A0A6J4H6D5</accession>
<reference evidence="1" key="1">
    <citation type="submission" date="2020-02" db="EMBL/GenBank/DDBJ databases">
        <authorList>
            <person name="Meier V. D."/>
        </authorList>
    </citation>
    <scope>NUCLEOTIDE SEQUENCE</scope>
    <source>
        <strain evidence="1">AVDCRST_MAG95</strain>
    </source>
</reference>
<dbReference type="AlphaFoldDB" id="A0A6J4H6D5"/>
<gene>
    <name evidence="1" type="ORF">AVDCRST_MAG95-185</name>
</gene>
<protein>
    <submittedName>
        <fullName evidence="1">Uncharacterized protein</fullName>
    </submittedName>
</protein>
<dbReference type="EMBL" id="CADCTJ010000050">
    <property type="protein sequence ID" value="CAA9212685.1"/>
    <property type="molecule type" value="Genomic_DNA"/>
</dbReference>
<sequence length="63" mass="6532">MKKIYNIHANVCGNVAANVCGSTSAILEKLSLRSKAQRVAGRGAVAFGGIISRRASEGQKNTG</sequence>
<proteinExistence type="predicted"/>
<name>A0A6J4H6D5_9BACT</name>
<organism evidence="1">
    <name type="scientific">uncultured Adhaeribacter sp</name>
    <dbReference type="NCBI Taxonomy" id="448109"/>
    <lineage>
        <taxon>Bacteria</taxon>
        <taxon>Pseudomonadati</taxon>
        <taxon>Bacteroidota</taxon>
        <taxon>Cytophagia</taxon>
        <taxon>Cytophagales</taxon>
        <taxon>Hymenobacteraceae</taxon>
        <taxon>Adhaeribacter</taxon>
        <taxon>environmental samples</taxon>
    </lineage>
</organism>